<evidence type="ECO:0000313" key="1">
    <source>
        <dbReference type="EMBL" id="CAG7716510.1"/>
    </source>
</evidence>
<protein>
    <submittedName>
        <fullName evidence="1">Uncharacterized protein</fullName>
    </submittedName>
</protein>
<dbReference type="EMBL" id="CAJVCH010039089">
    <property type="protein sequence ID" value="CAG7716510.1"/>
    <property type="molecule type" value="Genomic_DNA"/>
</dbReference>
<keyword evidence="2" id="KW-1185">Reference proteome</keyword>
<feature type="non-terminal residue" evidence="1">
    <location>
        <position position="1"/>
    </location>
</feature>
<dbReference type="AlphaFoldDB" id="A0A8J2JGP5"/>
<comment type="caution">
    <text evidence="1">The sequence shown here is derived from an EMBL/GenBank/DDBJ whole genome shotgun (WGS) entry which is preliminary data.</text>
</comment>
<gene>
    <name evidence="1" type="ORF">AFUS01_LOCUS6014</name>
</gene>
<evidence type="ECO:0000313" key="2">
    <source>
        <dbReference type="Proteomes" id="UP000708208"/>
    </source>
</evidence>
<proteinExistence type="predicted"/>
<dbReference type="Proteomes" id="UP000708208">
    <property type="component" value="Unassembled WGS sequence"/>
</dbReference>
<organism evidence="1 2">
    <name type="scientific">Allacma fusca</name>
    <dbReference type="NCBI Taxonomy" id="39272"/>
    <lineage>
        <taxon>Eukaryota</taxon>
        <taxon>Metazoa</taxon>
        <taxon>Ecdysozoa</taxon>
        <taxon>Arthropoda</taxon>
        <taxon>Hexapoda</taxon>
        <taxon>Collembola</taxon>
        <taxon>Symphypleona</taxon>
        <taxon>Sminthuridae</taxon>
        <taxon>Allacma</taxon>
    </lineage>
</organism>
<accession>A0A8J2JGP5</accession>
<sequence length="22" mass="2426">MRGHASKASSSEIINKAMRFGF</sequence>
<reference evidence="1" key="1">
    <citation type="submission" date="2021-06" db="EMBL/GenBank/DDBJ databases">
        <authorList>
            <person name="Hodson N. C."/>
            <person name="Mongue J. A."/>
            <person name="Jaron S. K."/>
        </authorList>
    </citation>
    <scope>NUCLEOTIDE SEQUENCE</scope>
</reference>
<name>A0A8J2JGP5_9HEXA</name>